<accession>A0A0M4M283</accession>
<dbReference type="PATRIC" id="fig|1318743.3.peg.128"/>
<dbReference type="InterPro" id="IPR039448">
    <property type="entry name" value="Beta_helix"/>
</dbReference>
<dbReference type="InterPro" id="IPR012332">
    <property type="entry name" value="Autotransporter_pectin_lyase_C"/>
</dbReference>
<proteinExistence type="predicted"/>
<dbReference type="Gene3D" id="2.160.20.20">
    <property type="match status" value="3"/>
</dbReference>
<reference evidence="3 4" key="1">
    <citation type="journal article" date="2015" name="Genome Announc.">
        <title>Complete Genome Sequence of Bartonella ancashensis Strain 20.00, Isolated from the Blood of a Patient with Verruga Peruana.</title>
        <authorList>
            <person name="Hang J."/>
            <person name="Mullins K.E."/>
            <person name="Clifford R.J."/>
            <person name="Onmus-Leone F."/>
            <person name="Yang Y."/>
            <person name="Jiang J."/>
            <person name="Leguia M."/>
            <person name="Kasper M.R."/>
            <person name="Maguina C."/>
            <person name="Lesho E.P."/>
            <person name="Jarman R.G."/>
            <person name="Richards A.L."/>
            <person name="Blazes D."/>
        </authorList>
    </citation>
    <scope>NUCLEOTIDE SEQUENCE [LARGE SCALE GENOMIC DNA]</scope>
    <source>
        <strain evidence="3 4">20.00</strain>
    </source>
</reference>
<evidence type="ECO:0000313" key="4">
    <source>
        <dbReference type="Proteomes" id="UP000057213"/>
    </source>
</evidence>
<evidence type="ECO:0000256" key="1">
    <source>
        <dbReference type="SAM" id="MobiDB-lite"/>
    </source>
</evidence>
<dbReference type="KEGG" id="banc:PU02_0123"/>
<organism evidence="3 4">
    <name type="scientific">Bartonella ancashensis</name>
    <dbReference type="NCBI Taxonomy" id="1318743"/>
    <lineage>
        <taxon>Bacteria</taxon>
        <taxon>Pseudomonadati</taxon>
        <taxon>Pseudomonadota</taxon>
        <taxon>Alphaproteobacteria</taxon>
        <taxon>Hyphomicrobiales</taxon>
        <taxon>Bartonellaceae</taxon>
        <taxon>Bartonella</taxon>
    </lineage>
</organism>
<feature type="compositionally biased region" description="Basic and acidic residues" evidence="1">
    <location>
        <begin position="73"/>
        <end position="93"/>
    </location>
</feature>
<evidence type="ECO:0000313" key="3">
    <source>
        <dbReference type="EMBL" id="ALE02937.1"/>
    </source>
</evidence>
<feature type="region of interest" description="Disordered" evidence="1">
    <location>
        <begin position="69"/>
        <end position="99"/>
    </location>
</feature>
<dbReference type="EMBL" id="CP010401">
    <property type="protein sequence ID" value="ALE02937.1"/>
    <property type="molecule type" value="Genomic_DNA"/>
</dbReference>
<feature type="domain" description="Right handed beta helix" evidence="2">
    <location>
        <begin position="306"/>
        <end position="453"/>
    </location>
</feature>
<dbReference type="SUPFAM" id="SSF51126">
    <property type="entry name" value="Pectin lyase-like"/>
    <property type="match status" value="1"/>
</dbReference>
<dbReference type="STRING" id="1318743.PU02_0123"/>
<sequence length="1584" mass="163996">MPSSGWAGFTIGPVNLQEYLDADRDAIIGHVVAIHTDADADTNKQIKGFRLEIESVGVALQSGKDGEIIISSHHSDNPRDVGELRGDSTKDSEDSVESDNIGGEIKRANVALFAEKDGKINLSTHIGIEDVRIGILAAGGKVTVEDAKFDNVYLAGVISQNGDVVLKGVELKDVQHGFVVNSGKFKMEGGSISTSSNALSVVGKDISLYKIQLNSSSSKVAEITNVTMTGGGDDGTLLVEGGKASFTNGSVTASGKIGISVKGKGDVNLSAVTVKGETEGSTVISVDSGRFEMQSGSITSKGKVLSVKSGGVATLESVEVKNLGAGGILVEGGTLTVDDGTITSEGRGGSISIQGGKATFKNVIVKHEMEGGRRDAAIVIDETGTFEMSAGELDASGIGLYVKGNESSRVDLNSVEVKSSEGIAILAEKGSVKIGDGWVSSNKNAALNVKGGNVSLTKTIVKGEYNRQVRLRGDTVAPPSQEVLEDAAVIVNGGVLRTTEASISGDGIGLYIGGHSSYFFEKSRENSTIRHRAVGRRSKMISVWRRSTGIITTGVGSVISNGGSFLSETSNAICMVNGEANLTDVTVTGKSISRASIFVGGGKLKMGGGRVISEGRGIRVRGSGSVTLDNVEITEAEGEERVSVSTKSKSDSYAAIFVEGGDLKMQGGKVTSKNMGLRVSPSSSVFSSEVSVSLSDVKVTSKSDSHAAIFAGGGKLKIEGGDITSGGMGIMASGGVSISLTGVQVTGTNLGGISTSAKEVKIKKGKIESAKNVGLYIWGGHVSLTNTNIESKSDNDNNAAILGMSGVLSMQGGNVVAASYGIYSGGESFVNLHDVSVSSKGPVGVFVSPLCILTVPPSLNSSGLYSAIYVGGGKADLFATKVRSVSSPRAIFVKSGEFVMTEGEVITMNDGFHIVGGNSRLKDVAVSTGRRGIFVEGGTVRFKKGKIESRKTVAVEVAGGDITFTDSSIESKSYSHAAVFNNGGSLRIEKGTVLAFGKGVHVEGSGTTTLVGTHVEGKTGLFGKGGGSLSMDGRAVSFVNAGVHATNASKMSLSNVEISKSSNSALGTHSRWSVSAIRSEDSGSTIVATNVTVKDASSKVTGTTLRPTYYAVEALNGGAVTLNDSVIELTGTDFRNTGLHAVRGTINMAGGSITVAGIGVLTEGINPLAFAGYDGSKELTEMGSSVTLTNTLVRVRDGYAGVFVTYNGDVSMKGGSLEFTDGHAVALWGDKLSGSGSFTADGTTIRRVVQGDENGPVESSAFYISKSGTLTLRGSKVDVSGVHGLWITSDYSSYRPSGNYDRYEVNMEHSSVSVEGAGAYGVYFYEAGVSSPAEQVVKKDSFGVVRLKATNYSVPKGVAIYSHNSSGYLELSKRSHISGDLLLEASNGSNVIVHADQSSLTGNSRLADTSTAELYLVNDSKWTLTRSAFNDRDPFSSHITRLFLGDSVVAFSPPEAAGAQYQTLHIGSGVGSAYIAGGNAHLFLNVAMDNRGNLYGAKADRVLVHGDVAGLSTNVHVIGHVSNIVDDAESIDDSVSLIQVSGRAQENSFKLVSSYVALNGFPYQYELKAYGPSSSSKKGSSSRG</sequence>
<gene>
    <name evidence="3" type="ORF">PU02_0123</name>
</gene>
<keyword evidence="4" id="KW-1185">Reference proteome</keyword>
<name>A0A0M4M283_9HYPH</name>
<dbReference type="Proteomes" id="UP000057213">
    <property type="component" value="Chromosome"/>
</dbReference>
<dbReference type="Pfam" id="PF13229">
    <property type="entry name" value="Beta_helix"/>
    <property type="match status" value="1"/>
</dbReference>
<dbReference type="InterPro" id="IPR011050">
    <property type="entry name" value="Pectin_lyase_fold/virulence"/>
</dbReference>
<dbReference type="InterPro" id="IPR006626">
    <property type="entry name" value="PbH1"/>
</dbReference>
<dbReference type="SMART" id="SM00710">
    <property type="entry name" value="PbH1"/>
    <property type="match status" value="14"/>
</dbReference>
<protein>
    <recommendedName>
        <fullName evidence="2">Right handed beta helix domain-containing protein</fullName>
    </recommendedName>
</protein>
<evidence type="ECO:0000259" key="2">
    <source>
        <dbReference type="Pfam" id="PF13229"/>
    </source>
</evidence>